<dbReference type="Proteomes" id="UP000265926">
    <property type="component" value="Unassembled WGS sequence"/>
</dbReference>
<evidence type="ECO:0000313" key="2">
    <source>
        <dbReference type="Proteomes" id="UP000265926"/>
    </source>
</evidence>
<gene>
    <name evidence="1" type="ORF">D1614_21175</name>
</gene>
<protein>
    <submittedName>
        <fullName evidence="1">Uncharacterized protein</fullName>
    </submittedName>
</protein>
<organism evidence="1 2">
    <name type="scientific">Maribellus luteus</name>
    <dbReference type="NCBI Taxonomy" id="2305463"/>
    <lineage>
        <taxon>Bacteria</taxon>
        <taxon>Pseudomonadati</taxon>
        <taxon>Bacteroidota</taxon>
        <taxon>Bacteroidia</taxon>
        <taxon>Marinilabiliales</taxon>
        <taxon>Prolixibacteraceae</taxon>
        <taxon>Maribellus</taxon>
    </lineage>
</organism>
<keyword evidence="2" id="KW-1185">Reference proteome</keyword>
<name>A0A399SUZ8_9BACT</name>
<dbReference type="AlphaFoldDB" id="A0A399SUZ8"/>
<dbReference type="OrthoDB" id="980645at2"/>
<dbReference type="EMBL" id="QWGR01000019">
    <property type="protein sequence ID" value="RIJ45823.1"/>
    <property type="molecule type" value="Genomic_DNA"/>
</dbReference>
<evidence type="ECO:0000313" key="1">
    <source>
        <dbReference type="EMBL" id="RIJ45823.1"/>
    </source>
</evidence>
<comment type="caution">
    <text evidence="1">The sequence shown here is derived from an EMBL/GenBank/DDBJ whole genome shotgun (WGS) entry which is preliminary data.</text>
</comment>
<accession>A0A399SUZ8</accession>
<reference evidence="1 2" key="1">
    <citation type="submission" date="2018-08" db="EMBL/GenBank/DDBJ databases">
        <title>Pallidiluteibacterium maritimus gen. nov., sp. nov., isolated from coastal sediment.</title>
        <authorList>
            <person name="Zhou L.Y."/>
        </authorList>
    </citation>
    <scope>NUCLEOTIDE SEQUENCE [LARGE SCALE GENOMIC DNA]</scope>
    <source>
        <strain evidence="1 2">XSD2</strain>
    </source>
</reference>
<proteinExistence type="predicted"/>
<sequence>MKFFLAFILIFSILSFQLSELLVVAGFKLRQDYIAKNLCVEKDVEDSTCKGCCQLKKKLDEQQQQKEELPPVQTEKENIFVVREKQDALIFYFPEQQDLTEAIACEYTRLISVEIFRPPQG</sequence>
<dbReference type="RefSeq" id="WP_119439997.1">
    <property type="nucleotide sequence ID" value="NZ_QWGR01000019.1"/>
</dbReference>